<feature type="domain" description="UspA" evidence="3">
    <location>
        <begin position="6"/>
        <end position="145"/>
    </location>
</feature>
<organism evidence="4 5">
    <name type="scientific">Candidatus Desulfobia pelagia</name>
    <dbReference type="NCBI Taxonomy" id="2841692"/>
    <lineage>
        <taxon>Bacteria</taxon>
        <taxon>Pseudomonadati</taxon>
        <taxon>Thermodesulfobacteriota</taxon>
        <taxon>Desulfobulbia</taxon>
        <taxon>Desulfobulbales</taxon>
        <taxon>Desulfobulbaceae</taxon>
        <taxon>Candidatus Desulfobia</taxon>
    </lineage>
</organism>
<dbReference type="PANTHER" id="PTHR46268:SF6">
    <property type="entry name" value="UNIVERSAL STRESS PROTEIN UP12"/>
    <property type="match status" value="1"/>
</dbReference>
<evidence type="ECO:0000313" key="4">
    <source>
        <dbReference type="EMBL" id="MBC8316584.1"/>
    </source>
</evidence>
<name>A0A8J6ND06_9BACT</name>
<dbReference type="PRINTS" id="PR01438">
    <property type="entry name" value="UNVRSLSTRESS"/>
</dbReference>
<comment type="subcellular location">
    <subcellularLocation>
        <location evidence="2">Cytoplasm</location>
    </subcellularLocation>
</comment>
<reference evidence="4 5" key="1">
    <citation type="submission" date="2020-08" db="EMBL/GenBank/DDBJ databases">
        <title>Bridging the membrane lipid divide: bacteria of the FCB group superphylum have the potential to synthesize archaeal ether lipids.</title>
        <authorList>
            <person name="Villanueva L."/>
            <person name="Von Meijenfeldt F.A.B."/>
            <person name="Westbye A.B."/>
            <person name="Yadav S."/>
            <person name="Hopmans E.C."/>
            <person name="Dutilh B.E."/>
            <person name="Sinninghe Damste J.S."/>
        </authorList>
    </citation>
    <scope>NUCLEOTIDE SEQUENCE [LARGE SCALE GENOMIC DNA]</scope>
    <source>
        <strain evidence="4">NIOZ-UU47</strain>
    </source>
</reference>
<dbReference type="PANTHER" id="PTHR46268">
    <property type="entry name" value="STRESS RESPONSE PROTEIN NHAX"/>
    <property type="match status" value="1"/>
</dbReference>
<dbReference type="EMBL" id="JACNJZ010000041">
    <property type="protein sequence ID" value="MBC8316584.1"/>
    <property type="molecule type" value="Genomic_DNA"/>
</dbReference>
<evidence type="ECO:0000256" key="1">
    <source>
        <dbReference type="ARBA" id="ARBA00008791"/>
    </source>
</evidence>
<evidence type="ECO:0000313" key="5">
    <source>
        <dbReference type="Proteomes" id="UP000614424"/>
    </source>
</evidence>
<sequence length="149" mass="16622">MEMKVERILVPVDFSENSNKIVQYGAFVAKQFGAEIHLLFVAQIFQDYSEFFVPHMPVIQFEEDLVASAESRMTSFVEENMGKDFAGSAKVVAGDAAEVIIEYAVEQNVDMIVMGTHGYKGLEKVLFGSVAEKVVKMSQCPVLTVNPYR</sequence>
<dbReference type="InterPro" id="IPR006016">
    <property type="entry name" value="UspA"/>
</dbReference>
<keyword evidence="2" id="KW-0963">Cytoplasm</keyword>
<dbReference type="SUPFAM" id="SSF52402">
    <property type="entry name" value="Adenine nucleotide alpha hydrolases-like"/>
    <property type="match status" value="1"/>
</dbReference>
<dbReference type="PIRSF" id="PIRSF006276">
    <property type="entry name" value="UspA"/>
    <property type="match status" value="1"/>
</dbReference>
<evidence type="ECO:0000256" key="2">
    <source>
        <dbReference type="PIRNR" id="PIRNR006276"/>
    </source>
</evidence>
<dbReference type="InterPro" id="IPR006015">
    <property type="entry name" value="Universal_stress_UspA"/>
</dbReference>
<dbReference type="GO" id="GO:0005737">
    <property type="term" value="C:cytoplasm"/>
    <property type="evidence" value="ECO:0007669"/>
    <property type="project" value="UniProtKB-SubCell"/>
</dbReference>
<proteinExistence type="inferred from homology"/>
<dbReference type="Pfam" id="PF00582">
    <property type="entry name" value="Usp"/>
    <property type="match status" value="1"/>
</dbReference>
<comment type="similarity">
    <text evidence="1 2">Belongs to the universal stress protein A family.</text>
</comment>
<dbReference type="Gene3D" id="3.40.50.620">
    <property type="entry name" value="HUPs"/>
    <property type="match status" value="1"/>
</dbReference>
<accession>A0A8J6ND06</accession>
<protein>
    <recommendedName>
        <fullName evidence="2">Universal stress protein</fullName>
    </recommendedName>
</protein>
<dbReference type="CDD" id="cd00293">
    <property type="entry name" value="USP-like"/>
    <property type="match status" value="1"/>
</dbReference>
<dbReference type="InterPro" id="IPR014729">
    <property type="entry name" value="Rossmann-like_a/b/a_fold"/>
</dbReference>
<evidence type="ECO:0000259" key="3">
    <source>
        <dbReference type="Pfam" id="PF00582"/>
    </source>
</evidence>
<dbReference type="AlphaFoldDB" id="A0A8J6ND06"/>
<gene>
    <name evidence="4" type="ORF">H8E41_01670</name>
</gene>
<dbReference type="Proteomes" id="UP000614424">
    <property type="component" value="Unassembled WGS sequence"/>
</dbReference>
<comment type="caution">
    <text evidence="4">The sequence shown here is derived from an EMBL/GenBank/DDBJ whole genome shotgun (WGS) entry which is preliminary data.</text>
</comment>